<reference evidence="9" key="1">
    <citation type="submission" date="2025-08" db="UniProtKB">
        <authorList>
            <consortium name="RefSeq"/>
        </authorList>
    </citation>
    <scope>IDENTIFICATION</scope>
    <source>
        <tissue evidence="9">Whole body</tissue>
    </source>
</reference>
<feature type="disulfide bond" evidence="5">
    <location>
        <begin position="58"/>
        <end position="65"/>
    </location>
</feature>
<sequence length="211" mass="23728">IPLYKTYPRLLSGTAAVPLINWKNIQYYGTIEIGTPPQKFNVLFDTGSSDLWVLSKICNVSQPACLKLNKFDHTKSTTYISHGAFNLHYKDGRVWQSLSTDVVIIAGLKVSFQTFGVAHDFLTSFWDSAQCDGVLGMGYPALSHLNALVFQNMIDEQVVSRPIFSFYLNRNLTDVFGGELILGGTDFSHYEGKFTYVDVNPENGYWQITMD</sequence>
<evidence type="ECO:0000256" key="4">
    <source>
        <dbReference type="ARBA" id="ARBA00022801"/>
    </source>
</evidence>
<evidence type="ECO:0000256" key="3">
    <source>
        <dbReference type="ARBA" id="ARBA00022750"/>
    </source>
</evidence>
<feature type="domain" description="Peptidase A1" evidence="7">
    <location>
        <begin position="27"/>
        <end position="211"/>
    </location>
</feature>
<dbReference type="PROSITE" id="PS51767">
    <property type="entry name" value="PEPTIDASE_A1"/>
    <property type="match status" value="1"/>
</dbReference>
<dbReference type="GO" id="GO:0006508">
    <property type="term" value="P:proteolysis"/>
    <property type="evidence" value="ECO:0007669"/>
    <property type="project" value="UniProtKB-KW"/>
</dbReference>
<keyword evidence="4 6" id="KW-0378">Hydrolase</keyword>
<evidence type="ECO:0000256" key="5">
    <source>
        <dbReference type="PIRSR" id="PIRSR601461-2"/>
    </source>
</evidence>
<dbReference type="Pfam" id="PF00026">
    <property type="entry name" value="Asp"/>
    <property type="match status" value="1"/>
</dbReference>
<dbReference type="InterPro" id="IPR001461">
    <property type="entry name" value="Aspartic_peptidase_A1"/>
</dbReference>
<dbReference type="FunFam" id="2.40.70.10:FF:000115">
    <property type="entry name" value="Lysosomal aspartic protease"/>
    <property type="match status" value="1"/>
</dbReference>
<keyword evidence="5" id="KW-1015">Disulfide bond</keyword>
<dbReference type="PROSITE" id="PS00141">
    <property type="entry name" value="ASP_PROTEASE"/>
    <property type="match status" value="1"/>
</dbReference>
<protein>
    <submittedName>
        <fullName evidence="9">Lysosomal aspartic protease-like</fullName>
    </submittedName>
</protein>
<evidence type="ECO:0000256" key="1">
    <source>
        <dbReference type="ARBA" id="ARBA00007447"/>
    </source>
</evidence>
<dbReference type="GO" id="GO:0004190">
    <property type="term" value="F:aspartic-type endopeptidase activity"/>
    <property type="evidence" value="ECO:0007669"/>
    <property type="project" value="UniProtKB-KW"/>
</dbReference>
<gene>
    <name evidence="9" type="primary">LOC112452105</name>
</gene>
<accession>A0A6J1PEV9</accession>
<name>A0A6J1PEV9_9HYME</name>
<keyword evidence="2 6" id="KW-0645">Protease</keyword>
<dbReference type="InterPro" id="IPR001969">
    <property type="entry name" value="Aspartic_peptidase_AS"/>
</dbReference>
<evidence type="ECO:0000313" key="9">
    <source>
        <dbReference type="RefSeq" id="XP_024867931.1"/>
    </source>
</evidence>
<dbReference type="PANTHER" id="PTHR47966:SF51">
    <property type="entry name" value="BETA-SITE APP-CLEAVING ENZYME, ISOFORM A-RELATED"/>
    <property type="match status" value="1"/>
</dbReference>
<dbReference type="InterPro" id="IPR021109">
    <property type="entry name" value="Peptidase_aspartic_dom_sf"/>
</dbReference>
<dbReference type="PRINTS" id="PR00792">
    <property type="entry name" value="PEPSIN"/>
</dbReference>
<evidence type="ECO:0000256" key="6">
    <source>
        <dbReference type="RuleBase" id="RU000454"/>
    </source>
</evidence>
<keyword evidence="8" id="KW-1185">Reference proteome</keyword>
<comment type="similarity">
    <text evidence="1 6">Belongs to the peptidase A1 family.</text>
</comment>
<dbReference type="RefSeq" id="XP_024867931.1">
    <property type="nucleotide sequence ID" value="XM_025012163.1"/>
</dbReference>
<dbReference type="InterPro" id="IPR033121">
    <property type="entry name" value="PEPTIDASE_A1"/>
</dbReference>
<dbReference type="Proteomes" id="UP000504618">
    <property type="component" value="Unplaced"/>
</dbReference>
<evidence type="ECO:0000256" key="2">
    <source>
        <dbReference type="ARBA" id="ARBA00022670"/>
    </source>
</evidence>
<dbReference type="SUPFAM" id="SSF50630">
    <property type="entry name" value="Acid proteases"/>
    <property type="match status" value="1"/>
</dbReference>
<evidence type="ECO:0000313" key="8">
    <source>
        <dbReference type="Proteomes" id="UP000504618"/>
    </source>
</evidence>
<evidence type="ECO:0000259" key="7">
    <source>
        <dbReference type="PROSITE" id="PS51767"/>
    </source>
</evidence>
<dbReference type="AlphaFoldDB" id="A0A6J1PEV9"/>
<dbReference type="OrthoDB" id="771136at2759"/>
<proteinExistence type="inferred from homology"/>
<organism evidence="8 9">
    <name type="scientific">Temnothorax curvispinosus</name>
    <dbReference type="NCBI Taxonomy" id="300111"/>
    <lineage>
        <taxon>Eukaryota</taxon>
        <taxon>Metazoa</taxon>
        <taxon>Ecdysozoa</taxon>
        <taxon>Arthropoda</taxon>
        <taxon>Hexapoda</taxon>
        <taxon>Insecta</taxon>
        <taxon>Pterygota</taxon>
        <taxon>Neoptera</taxon>
        <taxon>Endopterygota</taxon>
        <taxon>Hymenoptera</taxon>
        <taxon>Apocrita</taxon>
        <taxon>Aculeata</taxon>
        <taxon>Formicoidea</taxon>
        <taxon>Formicidae</taxon>
        <taxon>Myrmicinae</taxon>
        <taxon>Temnothorax</taxon>
    </lineage>
</organism>
<keyword evidence="3 6" id="KW-0064">Aspartyl protease</keyword>
<dbReference type="PANTHER" id="PTHR47966">
    <property type="entry name" value="BETA-SITE APP-CLEAVING ENZYME, ISOFORM A-RELATED"/>
    <property type="match status" value="1"/>
</dbReference>
<feature type="non-terminal residue" evidence="9">
    <location>
        <position position="1"/>
    </location>
</feature>
<dbReference type="GeneID" id="112452105"/>
<dbReference type="Gene3D" id="2.40.70.10">
    <property type="entry name" value="Acid Proteases"/>
    <property type="match status" value="2"/>
</dbReference>
<feature type="non-terminal residue" evidence="9">
    <location>
        <position position="211"/>
    </location>
</feature>